<feature type="domain" description="Gamma-glutamylcyclotransferase AIG2-like" evidence="1">
    <location>
        <begin position="7"/>
        <end position="126"/>
    </location>
</feature>
<dbReference type="CDD" id="cd06661">
    <property type="entry name" value="GGCT_like"/>
    <property type="match status" value="1"/>
</dbReference>
<keyword evidence="3" id="KW-1185">Reference proteome</keyword>
<accession>A0A514A0Y5</accession>
<dbReference type="GO" id="GO:0016740">
    <property type="term" value="F:transferase activity"/>
    <property type="evidence" value="ECO:0007669"/>
    <property type="project" value="UniProtKB-KW"/>
</dbReference>
<dbReference type="Proteomes" id="UP000320778">
    <property type="component" value="Segment"/>
</dbReference>
<evidence type="ECO:0000313" key="3">
    <source>
        <dbReference type="Proteomes" id="UP000320778"/>
    </source>
</evidence>
<name>A0A514A0Y5_9CAUD</name>
<dbReference type="InterPro" id="IPR036568">
    <property type="entry name" value="GGCT-like_sf"/>
</dbReference>
<reference evidence="2 3" key="1">
    <citation type="submission" date="2019-04" db="EMBL/GenBank/DDBJ databases">
        <title>Novel bacteriophages capable of disrupting biofilms from clinical strains of Aeromonas hydrophila with intrinsic antibiotic resistance.</title>
        <authorList>
            <person name="Kabwe M."/>
            <person name="Brown T.L."/>
            <person name="Speirs L."/>
            <person name="Ku H."/>
            <person name="Leach M."/>
            <person name="Chan H.T."/>
            <person name="Petrovski S."/>
            <person name="Lock P."/>
            <person name="Tucci J."/>
        </authorList>
    </citation>
    <scope>NUCLEOTIDE SEQUENCE [LARGE SCALE GENOMIC DNA]</scope>
</reference>
<dbReference type="InterPro" id="IPR013024">
    <property type="entry name" value="GGCT-like"/>
</dbReference>
<sequence length="132" mass="14857">MTKEVLVATYGSLRSGQANYHVNSRAGGESIGEGWTCKEYQLGRYRGAYFPVVTLGNPVSQVRVEVFKTTEDGLHGPYDALEGFPSFYNRTQVPVRMDDGTEVTAWIYHIERNDVASEVVKHGDWVKHLDNM</sequence>
<keyword evidence="2" id="KW-0808">Transferase</keyword>
<proteinExistence type="predicted"/>
<dbReference type="SUPFAM" id="SSF110857">
    <property type="entry name" value="Gamma-glutamyl cyclotransferase-like"/>
    <property type="match status" value="1"/>
</dbReference>
<dbReference type="EMBL" id="MK838115">
    <property type="protein sequence ID" value="QDH46933.1"/>
    <property type="molecule type" value="Genomic_DNA"/>
</dbReference>
<dbReference type="Gene3D" id="3.10.490.10">
    <property type="entry name" value="Gamma-glutamyl cyclotransferase-like"/>
    <property type="match status" value="1"/>
</dbReference>
<evidence type="ECO:0000313" key="2">
    <source>
        <dbReference type="EMBL" id="QDH46933.1"/>
    </source>
</evidence>
<protein>
    <submittedName>
        <fullName evidence="2">Putative gamma-glutamylcyclotransferase</fullName>
    </submittedName>
</protein>
<gene>
    <name evidence="2" type="ORF">LAh9_54</name>
</gene>
<evidence type="ECO:0000259" key="1">
    <source>
        <dbReference type="Pfam" id="PF06094"/>
    </source>
</evidence>
<organism evidence="2 3">
    <name type="scientific">Aeromonas phage LAh_9</name>
    <dbReference type="NCBI Taxonomy" id="2591033"/>
    <lineage>
        <taxon>Viruses</taxon>
        <taxon>Duplodnaviria</taxon>
        <taxon>Heunggongvirae</taxon>
        <taxon>Uroviricota</taxon>
        <taxon>Caudoviricetes</taxon>
        <taxon>Grimontviridae</taxon>
        <taxon>Lahexavirus</taxon>
        <taxon>Lahexavirus LAh9</taxon>
    </lineage>
</organism>
<dbReference type="InterPro" id="IPR009288">
    <property type="entry name" value="AIG2-like_dom"/>
</dbReference>
<dbReference type="Pfam" id="PF06094">
    <property type="entry name" value="GGACT"/>
    <property type="match status" value="1"/>
</dbReference>